<dbReference type="Proteomes" id="UP000076609">
    <property type="component" value="Unassembled WGS sequence"/>
</dbReference>
<keyword evidence="3" id="KW-0804">Transcription</keyword>
<dbReference type="SMART" id="SM01134">
    <property type="entry name" value="DeoRC"/>
    <property type="match status" value="1"/>
</dbReference>
<evidence type="ECO:0000256" key="1">
    <source>
        <dbReference type="ARBA" id="ARBA00022491"/>
    </source>
</evidence>
<dbReference type="PANTHER" id="PTHR30363">
    <property type="entry name" value="HTH-TYPE TRANSCRIPTIONAL REGULATOR SRLR-RELATED"/>
    <property type="match status" value="1"/>
</dbReference>
<evidence type="ECO:0000313" key="6">
    <source>
        <dbReference type="Proteomes" id="UP000076609"/>
    </source>
</evidence>
<comment type="caution">
    <text evidence="5">The sequence shown here is derived from an EMBL/GenBank/DDBJ whole genome shotgun (WGS) entry which is preliminary data.</text>
</comment>
<dbReference type="InterPro" id="IPR014036">
    <property type="entry name" value="DeoR-like_C"/>
</dbReference>
<proteinExistence type="predicted"/>
<evidence type="ECO:0000256" key="3">
    <source>
        <dbReference type="ARBA" id="ARBA00023163"/>
    </source>
</evidence>
<dbReference type="InterPro" id="IPR036390">
    <property type="entry name" value="WH_DNA-bd_sf"/>
</dbReference>
<dbReference type="Pfam" id="PF00455">
    <property type="entry name" value="DeoRC"/>
    <property type="match status" value="1"/>
</dbReference>
<accession>A0ABR5YBV6</accession>
<dbReference type="Pfam" id="PF08220">
    <property type="entry name" value="HTH_DeoR"/>
    <property type="match status" value="1"/>
</dbReference>
<dbReference type="InterPro" id="IPR050313">
    <property type="entry name" value="Carb_Metab_HTH_regulators"/>
</dbReference>
<dbReference type="Gene3D" id="3.30.750.70">
    <property type="entry name" value="4-hydroxybutyrate coenzyme like domains"/>
    <property type="match status" value="1"/>
</dbReference>
<dbReference type="PANTHER" id="PTHR30363:SF4">
    <property type="entry name" value="GLYCEROL-3-PHOSPHATE REGULON REPRESSOR"/>
    <property type="match status" value="1"/>
</dbReference>
<dbReference type="PROSITE" id="PS51000">
    <property type="entry name" value="HTH_DEOR_2"/>
    <property type="match status" value="1"/>
</dbReference>
<feature type="domain" description="HTH deoR-type" evidence="4">
    <location>
        <begin position="4"/>
        <end position="59"/>
    </location>
</feature>
<dbReference type="PRINTS" id="PR00037">
    <property type="entry name" value="HTHLACR"/>
</dbReference>
<evidence type="ECO:0000313" key="5">
    <source>
        <dbReference type="EMBL" id="KZE13706.1"/>
    </source>
</evidence>
<reference evidence="6" key="1">
    <citation type="submission" date="2016-01" db="EMBL/GenBank/DDBJ databases">
        <title>Draft genome of Chromobacterium sp. F49.</title>
        <authorList>
            <person name="Hong K.W."/>
        </authorList>
    </citation>
    <scope>NUCLEOTIDE SEQUENCE [LARGE SCALE GENOMIC DNA]</scope>
    <source>
        <strain evidence="6">CN3</strain>
    </source>
</reference>
<dbReference type="Gene3D" id="1.10.10.10">
    <property type="entry name" value="Winged helix-like DNA-binding domain superfamily/Winged helix DNA-binding domain"/>
    <property type="match status" value="1"/>
</dbReference>
<dbReference type="EMBL" id="LQQO01000017">
    <property type="protein sequence ID" value="KZE13706.1"/>
    <property type="molecule type" value="Genomic_DNA"/>
</dbReference>
<dbReference type="SUPFAM" id="SSF100950">
    <property type="entry name" value="NagB/RpiA/CoA transferase-like"/>
    <property type="match status" value="1"/>
</dbReference>
<dbReference type="InterPro" id="IPR001034">
    <property type="entry name" value="DeoR_HTH"/>
</dbReference>
<dbReference type="SUPFAM" id="SSF46785">
    <property type="entry name" value="Winged helix' DNA-binding domain"/>
    <property type="match status" value="1"/>
</dbReference>
<gene>
    <name evidence="5" type="ORF">AVT10_15300</name>
</gene>
<organism evidence="5 6">
    <name type="scientific">Sphingomonas hankookensis</name>
    <dbReference type="NCBI Taxonomy" id="563996"/>
    <lineage>
        <taxon>Bacteria</taxon>
        <taxon>Pseudomonadati</taxon>
        <taxon>Pseudomonadota</taxon>
        <taxon>Alphaproteobacteria</taxon>
        <taxon>Sphingomonadales</taxon>
        <taxon>Sphingomonadaceae</taxon>
        <taxon>Sphingomonas</taxon>
    </lineage>
</organism>
<keyword evidence="2" id="KW-0805">Transcription regulation</keyword>
<protein>
    <submittedName>
        <fullName evidence="5">DeoR family transcriptional regulator</fullName>
    </submittedName>
</protein>
<keyword evidence="6" id="KW-1185">Reference proteome</keyword>
<dbReference type="InterPro" id="IPR037171">
    <property type="entry name" value="NagB/RpiA_transferase-like"/>
</dbReference>
<dbReference type="RefSeq" id="WP_066690496.1">
    <property type="nucleotide sequence ID" value="NZ_LQQO01000017.1"/>
</dbReference>
<sequence length="251" mass="27275">MMKRRDRRQEILDLLAQGEPLGIHMLADTLTVSDETVRRELRLLEADGLVERIHGGARLAKSVEEGPFEARLHRNAGAKQRIAAAVAQTVADGDSLYLDASSTAFHVAQALKGKRDLTIVTNALGVAAELGGRYGNRLYLAGGELDERYRAFFDATARAYLAQFRPAMAIVSTESVDVAAGFTDYHIGEGEVCRQMIAQSRRVTMAVDASKFDRASVVAVASFAEVDRIVSDREMDDAYAGVSAGVEWIVA</sequence>
<keyword evidence="1" id="KW-0678">Repressor</keyword>
<name>A0ABR5YBV6_9SPHN</name>
<dbReference type="SMART" id="SM00420">
    <property type="entry name" value="HTH_DEOR"/>
    <property type="match status" value="1"/>
</dbReference>
<evidence type="ECO:0000259" key="4">
    <source>
        <dbReference type="PROSITE" id="PS51000"/>
    </source>
</evidence>
<dbReference type="InterPro" id="IPR036388">
    <property type="entry name" value="WH-like_DNA-bd_sf"/>
</dbReference>
<evidence type="ECO:0000256" key="2">
    <source>
        <dbReference type="ARBA" id="ARBA00023015"/>
    </source>
</evidence>